<name>A0A0G0G9Y9_9BACT</name>
<evidence type="ECO:0000313" key="1">
    <source>
        <dbReference type="EMBL" id="KKP88537.1"/>
    </source>
</evidence>
<dbReference type="InterPro" id="IPR036554">
    <property type="entry name" value="GHMP_kinase_C_sf"/>
</dbReference>
<dbReference type="STRING" id="1618333.UR93_C0012G0015"/>
<dbReference type="Proteomes" id="UP000034316">
    <property type="component" value="Unassembled WGS sequence"/>
</dbReference>
<organism evidence="1 2">
    <name type="scientific">Berkelbacteria bacterium GW2011_GWA2_35_9</name>
    <dbReference type="NCBI Taxonomy" id="1618333"/>
    <lineage>
        <taxon>Bacteria</taxon>
        <taxon>Candidatus Berkelbacteria</taxon>
    </lineage>
</organism>
<sequence length="96" mass="10752">NFLKENDLAKYGQCLSDNTAYQKRLHPDLVGDKFESIIDLAVAINRPLGYKVNGAGGAGGTISILFNSREHAENFVSVARKELNENYIYYEHQLTC</sequence>
<dbReference type="Gene3D" id="3.30.230.120">
    <property type="match status" value="1"/>
</dbReference>
<feature type="non-terminal residue" evidence="1">
    <location>
        <position position="1"/>
    </location>
</feature>
<protein>
    <recommendedName>
        <fullName evidence="3">GHMP kinase C-terminal domain-containing protein</fullName>
    </recommendedName>
</protein>
<evidence type="ECO:0008006" key="3">
    <source>
        <dbReference type="Google" id="ProtNLM"/>
    </source>
</evidence>
<dbReference type="EMBL" id="LBRB01000012">
    <property type="protein sequence ID" value="KKP88537.1"/>
    <property type="molecule type" value="Genomic_DNA"/>
</dbReference>
<comment type="caution">
    <text evidence="1">The sequence shown here is derived from an EMBL/GenBank/DDBJ whole genome shotgun (WGS) entry which is preliminary data.</text>
</comment>
<accession>A0A0G0G9Y9</accession>
<evidence type="ECO:0000313" key="2">
    <source>
        <dbReference type="Proteomes" id="UP000034316"/>
    </source>
</evidence>
<dbReference type="SUPFAM" id="SSF55060">
    <property type="entry name" value="GHMP Kinase, C-terminal domain"/>
    <property type="match status" value="1"/>
</dbReference>
<proteinExistence type="predicted"/>
<dbReference type="AlphaFoldDB" id="A0A0G0G9Y9"/>
<reference evidence="1 2" key="1">
    <citation type="journal article" date="2015" name="Nature">
        <title>rRNA introns, odd ribosomes, and small enigmatic genomes across a large radiation of phyla.</title>
        <authorList>
            <person name="Brown C.T."/>
            <person name="Hug L.A."/>
            <person name="Thomas B.C."/>
            <person name="Sharon I."/>
            <person name="Castelle C.J."/>
            <person name="Singh A."/>
            <person name="Wilkins M.J."/>
            <person name="Williams K.H."/>
            <person name="Banfield J.F."/>
        </authorList>
    </citation>
    <scope>NUCLEOTIDE SEQUENCE [LARGE SCALE GENOMIC DNA]</scope>
</reference>
<gene>
    <name evidence="1" type="ORF">UR93_C0012G0015</name>
</gene>